<dbReference type="InterPro" id="IPR005234">
    <property type="entry name" value="ScpB_csome_segregation"/>
</dbReference>
<keyword evidence="2" id="KW-0132">Cell division</keyword>
<dbReference type="Proteomes" id="UP001059252">
    <property type="component" value="Chromosome"/>
</dbReference>
<dbReference type="InterPro" id="IPR036390">
    <property type="entry name" value="WH_DNA-bd_sf"/>
</dbReference>
<accession>A0ABY5R7V5</accession>
<evidence type="ECO:0000313" key="6">
    <source>
        <dbReference type="Proteomes" id="UP001059252"/>
    </source>
</evidence>
<gene>
    <name evidence="5" type="primary">scpB</name>
    <name evidence="5" type="ORF">NV226_02195</name>
</gene>
<dbReference type="NCBIfam" id="TIGR00281">
    <property type="entry name" value="SMC-Scp complex subunit ScpB"/>
    <property type="match status" value="1"/>
</dbReference>
<dbReference type="Gene3D" id="1.10.10.10">
    <property type="entry name" value="Winged helix-like DNA-binding domain superfamily/Winged helix DNA-binding domain"/>
    <property type="match status" value="2"/>
</dbReference>
<dbReference type="SUPFAM" id="SSF46785">
    <property type="entry name" value="Winged helix' DNA-binding domain"/>
    <property type="match status" value="1"/>
</dbReference>
<dbReference type="PANTHER" id="PTHR34298">
    <property type="entry name" value="SEGREGATION AND CONDENSATION PROTEIN B"/>
    <property type="match status" value="1"/>
</dbReference>
<name>A0ABY5R7V5_9MOLU</name>
<keyword evidence="6" id="KW-1185">Reference proteome</keyword>
<dbReference type="RefSeq" id="WP_258210697.1">
    <property type="nucleotide sequence ID" value="NZ_CP102734.1"/>
</dbReference>
<keyword evidence="4" id="KW-0131">Cell cycle</keyword>
<evidence type="ECO:0000313" key="5">
    <source>
        <dbReference type="EMBL" id="UVD81523.1"/>
    </source>
</evidence>
<evidence type="ECO:0000256" key="4">
    <source>
        <dbReference type="ARBA" id="ARBA00023306"/>
    </source>
</evidence>
<evidence type="ECO:0000256" key="2">
    <source>
        <dbReference type="ARBA" id="ARBA00022618"/>
    </source>
</evidence>
<dbReference type="Pfam" id="PF04079">
    <property type="entry name" value="SMC_ScpB"/>
    <property type="match status" value="1"/>
</dbReference>
<organism evidence="5 6">
    <name type="scientific">Mycoplasma iguanae</name>
    <dbReference type="NCBI Taxonomy" id="292461"/>
    <lineage>
        <taxon>Bacteria</taxon>
        <taxon>Bacillati</taxon>
        <taxon>Mycoplasmatota</taxon>
        <taxon>Mollicutes</taxon>
        <taxon>Mycoplasmataceae</taxon>
        <taxon>Mycoplasma</taxon>
    </lineage>
</organism>
<proteinExistence type="predicted"/>
<dbReference type="PIRSF" id="PIRSF019345">
    <property type="entry name" value="ScpB"/>
    <property type="match status" value="1"/>
</dbReference>
<evidence type="ECO:0000256" key="3">
    <source>
        <dbReference type="ARBA" id="ARBA00022829"/>
    </source>
</evidence>
<protein>
    <submittedName>
        <fullName evidence="5">SMC-Scp complex subunit ScpB</fullName>
    </submittedName>
</protein>
<keyword evidence="1" id="KW-0963">Cytoplasm</keyword>
<sequence length="194" mass="22248">MDYKILEALLYFQGEEGLSLWDVKALFEIASIAETRIALKTFQKEFNEQQRGIFIVEFDEVFKLATIEAANKKISQLVNTIKKQRLSNASIETIGIIAYKQPITRSMVSEIRGINSDHIFTSLLAKGMIEEVGIAQSPGNPILYGVTNKFFDYFRIKSLKELPKLMEFDKLSEFDLNSENDNFDLFASQREIEN</sequence>
<dbReference type="EMBL" id="CP102734">
    <property type="protein sequence ID" value="UVD81523.1"/>
    <property type="molecule type" value="Genomic_DNA"/>
</dbReference>
<reference evidence="5" key="1">
    <citation type="submission" date="2022-08" db="EMBL/GenBank/DDBJ databases">
        <title>Complete genome of Mycoplasma iguanae type strain 2327.</title>
        <authorList>
            <person name="Spergser J."/>
        </authorList>
    </citation>
    <scope>NUCLEOTIDE SEQUENCE</scope>
    <source>
        <strain evidence="5">2327</strain>
    </source>
</reference>
<keyword evidence="3" id="KW-0159">Chromosome partition</keyword>
<dbReference type="PANTHER" id="PTHR34298:SF2">
    <property type="entry name" value="SEGREGATION AND CONDENSATION PROTEIN B"/>
    <property type="match status" value="1"/>
</dbReference>
<evidence type="ECO:0000256" key="1">
    <source>
        <dbReference type="ARBA" id="ARBA00022490"/>
    </source>
</evidence>
<dbReference type="InterPro" id="IPR036388">
    <property type="entry name" value="WH-like_DNA-bd_sf"/>
</dbReference>